<dbReference type="Pfam" id="PF01584">
    <property type="entry name" value="CheW"/>
    <property type="match status" value="1"/>
</dbReference>
<feature type="domain" description="CheW-like" evidence="1">
    <location>
        <begin position="17"/>
        <end position="161"/>
    </location>
</feature>
<dbReference type="STRING" id="1497020.DO97_10150"/>
<dbReference type="Gene3D" id="2.30.30.40">
    <property type="entry name" value="SH3 Domains"/>
    <property type="match status" value="1"/>
</dbReference>
<dbReference type="GO" id="GO:0006935">
    <property type="term" value="P:chemotaxis"/>
    <property type="evidence" value="ECO:0007669"/>
    <property type="project" value="InterPro"/>
</dbReference>
<dbReference type="PROSITE" id="PS50851">
    <property type="entry name" value="CHEW"/>
    <property type="match status" value="1"/>
</dbReference>
<dbReference type="InterPro" id="IPR039315">
    <property type="entry name" value="CheW"/>
</dbReference>
<dbReference type="GO" id="GO:0005829">
    <property type="term" value="C:cytosol"/>
    <property type="evidence" value="ECO:0007669"/>
    <property type="project" value="TreeGrafter"/>
</dbReference>
<dbReference type="PANTHER" id="PTHR22617:SF23">
    <property type="entry name" value="CHEMOTAXIS PROTEIN CHEW"/>
    <property type="match status" value="1"/>
</dbReference>
<dbReference type="OrthoDB" id="456080at2"/>
<protein>
    <submittedName>
        <fullName evidence="2">Chemotaxis protein CheW</fullName>
    </submittedName>
</protein>
<keyword evidence="3" id="KW-1185">Reference proteome</keyword>
<dbReference type="SUPFAM" id="SSF50341">
    <property type="entry name" value="CheW-like"/>
    <property type="match status" value="1"/>
</dbReference>
<accession>A0A098TN67</accession>
<dbReference type="AlphaFoldDB" id="A0A098TN67"/>
<name>A0A098TN67_9CYAN</name>
<gene>
    <name evidence="2" type="ORF">DO97_10150</name>
</gene>
<comment type="caution">
    <text evidence="2">The sequence shown here is derived from an EMBL/GenBank/DDBJ whole genome shotgun (WGS) entry which is preliminary data.</text>
</comment>
<dbReference type="RefSeq" id="WP_036530715.1">
    <property type="nucleotide sequence ID" value="NZ_JJML01000003.1"/>
</dbReference>
<reference evidence="2 3" key="1">
    <citation type="journal article" date="2014" name="Mol. Ecol.">
        <title>Evolution of Synechococcus.</title>
        <authorList>
            <person name="Dvorak P."/>
            <person name="Casamatta D."/>
            <person name="Hasler P."/>
            <person name="Poulickova A."/>
            <person name="Ondrej V."/>
            <person name="Sanges R."/>
        </authorList>
    </citation>
    <scope>NUCLEOTIDE SEQUENCE [LARGE SCALE GENOMIC DNA]</scope>
    <source>
        <strain evidence="2 3">CAUP A 1101</strain>
    </source>
</reference>
<proteinExistence type="predicted"/>
<dbReference type="InterPro" id="IPR002545">
    <property type="entry name" value="CheW-lke_dom"/>
</dbReference>
<dbReference type="PANTHER" id="PTHR22617">
    <property type="entry name" value="CHEMOTAXIS SENSOR HISTIDINE KINASE-RELATED"/>
    <property type="match status" value="1"/>
</dbReference>
<sequence length="164" mass="18146">MNALPLSLLRNQPQSVGDPYLKFQLDRQTPAVLAMHYAQEVLEVPVERLTPMPNMPPYLLGLLNWRSRALWVVDLANMLGLQPLNPLSQVYSIVILRCEPSLVGLALQDVEGVMRVQADAIQSPVGVVATKLVPYLQGCFLDHQQILLVLDAAAIARSPLLHSH</sequence>
<evidence type="ECO:0000313" key="2">
    <source>
        <dbReference type="EMBL" id="KGF73770.1"/>
    </source>
</evidence>
<dbReference type="InterPro" id="IPR036061">
    <property type="entry name" value="CheW-like_dom_sf"/>
</dbReference>
<dbReference type="SMART" id="SM00260">
    <property type="entry name" value="CheW"/>
    <property type="match status" value="1"/>
</dbReference>
<dbReference type="EMBL" id="JJML01000003">
    <property type="protein sequence ID" value="KGF73770.1"/>
    <property type="molecule type" value="Genomic_DNA"/>
</dbReference>
<dbReference type="Gene3D" id="2.40.50.180">
    <property type="entry name" value="CheA-289, Domain 4"/>
    <property type="match status" value="1"/>
</dbReference>
<evidence type="ECO:0000259" key="1">
    <source>
        <dbReference type="PROSITE" id="PS50851"/>
    </source>
</evidence>
<evidence type="ECO:0000313" key="3">
    <source>
        <dbReference type="Proteomes" id="UP000030170"/>
    </source>
</evidence>
<dbReference type="Proteomes" id="UP000030170">
    <property type="component" value="Unassembled WGS sequence"/>
</dbReference>
<organism evidence="2 3">
    <name type="scientific">Neosynechococcus sphagnicola sy1</name>
    <dbReference type="NCBI Taxonomy" id="1497020"/>
    <lineage>
        <taxon>Bacteria</taxon>
        <taxon>Bacillati</taxon>
        <taxon>Cyanobacteriota</taxon>
        <taxon>Cyanophyceae</taxon>
        <taxon>Neosynechococcales</taxon>
        <taxon>Neosynechococcaceae</taxon>
        <taxon>Neosynechococcus</taxon>
    </lineage>
</organism>
<dbReference type="GO" id="GO:0007165">
    <property type="term" value="P:signal transduction"/>
    <property type="evidence" value="ECO:0007669"/>
    <property type="project" value="InterPro"/>
</dbReference>